<dbReference type="RefSeq" id="XP_020433437.1">
    <property type="nucleotide sequence ID" value="XM_020576188.1"/>
</dbReference>
<dbReference type="GeneID" id="31360784"/>
<dbReference type="InParanoid" id="D3BBB2"/>
<protein>
    <submittedName>
        <fullName evidence="1">Uncharacterized protein</fullName>
    </submittedName>
</protein>
<dbReference type="EMBL" id="ADBJ01000025">
    <property type="protein sequence ID" value="EFA81319.1"/>
    <property type="molecule type" value="Genomic_DNA"/>
</dbReference>
<reference evidence="1 2" key="1">
    <citation type="journal article" date="2011" name="Genome Res.">
        <title>Phylogeny-wide analysis of social amoeba genomes highlights ancient origins for complex intercellular communication.</title>
        <authorList>
            <person name="Heidel A.J."/>
            <person name="Lawal H.M."/>
            <person name="Felder M."/>
            <person name="Schilde C."/>
            <person name="Helps N.R."/>
            <person name="Tunggal B."/>
            <person name="Rivero F."/>
            <person name="John U."/>
            <person name="Schleicher M."/>
            <person name="Eichinger L."/>
            <person name="Platzer M."/>
            <person name="Noegel A.A."/>
            <person name="Schaap P."/>
            <person name="Gloeckner G."/>
        </authorList>
    </citation>
    <scope>NUCLEOTIDE SEQUENCE [LARGE SCALE GENOMIC DNA]</scope>
    <source>
        <strain evidence="2">ATCC 26659 / Pp 5 / PN500</strain>
    </source>
</reference>
<comment type="caution">
    <text evidence="1">The sequence shown here is derived from an EMBL/GenBank/DDBJ whole genome shotgun (WGS) entry which is preliminary data.</text>
</comment>
<sequence>MDSTFTFTYTGKKHRYFLQNKDKKYDMREDNFFLPSYERQAPDLELTIDYNFDEKVKQHLKYFNNITASVISNIKINYEFNYQVHHIYFNINKKTHNYELVDTKIETIKKQQVINHSYNITNYLKEYLEDMNTSAFRTYATFRDARRYPLVTSYHPDESCKRTVISWFEARYTYVWGNELNARNEATKLEQEERTSRAKSEVDLVEAVNNKRIVKLYIRDFDRSFFEVDSLSGQKLKMEISRKANFIQFIKNNGFNPTPSDPNLFVFGTVVPF</sequence>
<name>D3BBB2_HETP5</name>
<accession>D3BBB2</accession>
<gene>
    <name evidence="1" type="ORF">PPL_05299</name>
</gene>
<dbReference type="AlphaFoldDB" id="D3BBB2"/>
<evidence type="ECO:0000313" key="1">
    <source>
        <dbReference type="EMBL" id="EFA81319.1"/>
    </source>
</evidence>
<proteinExistence type="predicted"/>
<evidence type="ECO:0000313" key="2">
    <source>
        <dbReference type="Proteomes" id="UP000001396"/>
    </source>
</evidence>
<dbReference type="Proteomes" id="UP000001396">
    <property type="component" value="Unassembled WGS sequence"/>
</dbReference>
<keyword evidence="2" id="KW-1185">Reference proteome</keyword>
<organism evidence="1 2">
    <name type="scientific">Heterostelium pallidum (strain ATCC 26659 / Pp 5 / PN500)</name>
    <name type="common">Cellular slime mold</name>
    <name type="synonym">Polysphondylium pallidum</name>
    <dbReference type="NCBI Taxonomy" id="670386"/>
    <lineage>
        <taxon>Eukaryota</taxon>
        <taxon>Amoebozoa</taxon>
        <taxon>Evosea</taxon>
        <taxon>Eumycetozoa</taxon>
        <taxon>Dictyostelia</taxon>
        <taxon>Acytosteliales</taxon>
        <taxon>Acytosteliaceae</taxon>
        <taxon>Heterostelium</taxon>
    </lineage>
</organism>